<dbReference type="Proteomes" id="UP000193411">
    <property type="component" value="Unassembled WGS sequence"/>
</dbReference>
<feature type="binding site" evidence="5">
    <location>
        <begin position="241"/>
        <end position="247"/>
    </location>
    <ligand>
        <name>S-adenosyl-L-methionine</name>
        <dbReference type="ChEBI" id="CHEBI:59789"/>
    </ligand>
</feature>
<feature type="domain" description="SAM-dependent MTase RsmB/NOP-type" evidence="7">
    <location>
        <begin position="137"/>
        <end position="439"/>
    </location>
</feature>
<gene>
    <name evidence="8" type="ORF">BCR44DRAFT_1495291</name>
</gene>
<dbReference type="Pfam" id="PF21153">
    <property type="entry name" value="NSUN5_N"/>
    <property type="match status" value="1"/>
</dbReference>
<dbReference type="GO" id="GO:0003723">
    <property type="term" value="F:RNA binding"/>
    <property type="evidence" value="ECO:0007669"/>
    <property type="project" value="UniProtKB-UniRule"/>
</dbReference>
<keyword evidence="2 5" id="KW-0808">Transferase</keyword>
<dbReference type="STRING" id="765915.A0A1Y2I205"/>
<dbReference type="PANTHER" id="PTHR22807">
    <property type="entry name" value="NOP2 YEAST -RELATED NOL1/NOP2/FMU SUN DOMAIN-CONTAINING"/>
    <property type="match status" value="1"/>
</dbReference>
<name>A0A1Y2I205_9FUNG</name>
<protein>
    <submittedName>
        <fullName evidence="8">S-adenosyl-L-methionine-dependent methyltransferase</fullName>
    </submittedName>
</protein>
<keyword evidence="1 5" id="KW-0489">Methyltransferase</keyword>
<dbReference type="PRINTS" id="PR02008">
    <property type="entry name" value="RCMTFAMILY"/>
</dbReference>
<proteinExistence type="inferred from homology"/>
<keyword evidence="3 5" id="KW-0949">S-adenosyl-L-methionine</keyword>
<dbReference type="AlphaFoldDB" id="A0A1Y2I205"/>
<dbReference type="Gene3D" id="3.30.70.1170">
    <property type="entry name" value="Sun protein, domain 3"/>
    <property type="match status" value="1"/>
</dbReference>
<dbReference type="InterPro" id="IPR049561">
    <property type="entry name" value="NSUN5_7_fdxn-like"/>
</dbReference>
<dbReference type="EMBL" id="MCFL01000002">
    <property type="protein sequence ID" value="ORZ40769.1"/>
    <property type="molecule type" value="Genomic_DNA"/>
</dbReference>
<dbReference type="GO" id="GO:0070475">
    <property type="term" value="P:rRNA base methylation"/>
    <property type="evidence" value="ECO:0007669"/>
    <property type="project" value="TreeGrafter"/>
</dbReference>
<dbReference type="InterPro" id="IPR048889">
    <property type="entry name" value="NSUN5_RCM1_N"/>
</dbReference>
<dbReference type="PROSITE" id="PS51686">
    <property type="entry name" value="SAM_MT_RSMB_NOP"/>
    <property type="match status" value="1"/>
</dbReference>
<feature type="region of interest" description="Disordered" evidence="6">
    <location>
        <begin position="312"/>
        <end position="336"/>
    </location>
</feature>
<dbReference type="GO" id="GO:0008173">
    <property type="term" value="F:RNA methyltransferase activity"/>
    <property type="evidence" value="ECO:0007669"/>
    <property type="project" value="InterPro"/>
</dbReference>
<keyword evidence="9" id="KW-1185">Reference proteome</keyword>
<feature type="binding site" evidence="5">
    <location>
        <position position="265"/>
    </location>
    <ligand>
        <name>S-adenosyl-L-methionine</name>
        <dbReference type="ChEBI" id="CHEBI:59789"/>
    </ligand>
</feature>
<evidence type="ECO:0000256" key="2">
    <source>
        <dbReference type="ARBA" id="ARBA00022679"/>
    </source>
</evidence>
<reference evidence="8 9" key="1">
    <citation type="submission" date="2016-07" db="EMBL/GenBank/DDBJ databases">
        <title>Pervasive Adenine N6-methylation of Active Genes in Fungi.</title>
        <authorList>
            <consortium name="DOE Joint Genome Institute"/>
            <person name="Mondo S.J."/>
            <person name="Dannebaum R.O."/>
            <person name="Kuo R.C."/>
            <person name="Labutti K."/>
            <person name="Haridas S."/>
            <person name="Kuo A."/>
            <person name="Salamov A."/>
            <person name="Ahrendt S.R."/>
            <person name="Lipzen A."/>
            <person name="Sullivan W."/>
            <person name="Andreopoulos W.B."/>
            <person name="Clum A."/>
            <person name="Lindquist E."/>
            <person name="Daum C."/>
            <person name="Ramamoorthy G.K."/>
            <person name="Gryganskyi A."/>
            <person name="Culley D."/>
            <person name="Magnuson J.K."/>
            <person name="James T.Y."/>
            <person name="O'Malley M.A."/>
            <person name="Stajich J.E."/>
            <person name="Spatafora J.W."/>
            <person name="Visel A."/>
            <person name="Grigoriev I.V."/>
        </authorList>
    </citation>
    <scope>NUCLEOTIDE SEQUENCE [LARGE SCALE GENOMIC DNA]</scope>
    <source>
        <strain evidence="8 9">PL171</strain>
    </source>
</reference>
<dbReference type="SUPFAM" id="SSF53335">
    <property type="entry name" value="S-adenosyl-L-methionine-dependent methyltransferases"/>
    <property type="match status" value="1"/>
</dbReference>
<dbReference type="InterPro" id="IPR049560">
    <property type="entry name" value="MeTrfase_RsmB-F_NOP2_cat"/>
</dbReference>
<dbReference type="Pfam" id="PF21148">
    <property type="entry name" value="NSUN5_fdxn-like"/>
    <property type="match status" value="1"/>
</dbReference>
<evidence type="ECO:0000256" key="1">
    <source>
        <dbReference type="ARBA" id="ARBA00022603"/>
    </source>
</evidence>
<dbReference type="InterPro" id="IPR001678">
    <property type="entry name" value="MeTrfase_RsmB-F_NOP2_dom"/>
</dbReference>
<evidence type="ECO:0000256" key="5">
    <source>
        <dbReference type="PROSITE-ProRule" id="PRU01023"/>
    </source>
</evidence>
<evidence type="ECO:0000256" key="4">
    <source>
        <dbReference type="ARBA" id="ARBA00022884"/>
    </source>
</evidence>
<organism evidence="8 9">
    <name type="scientific">Catenaria anguillulae PL171</name>
    <dbReference type="NCBI Taxonomy" id="765915"/>
    <lineage>
        <taxon>Eukaryota</taxon>
        <taxon>Fungi</taxon>
        <taxon>Fungi incertae sedis</taxon>
        <taxon>Blastocladiomycota</taxon>
        <taxon>Blastocladiomycetes</taxon>
        <taxon>Blastocladiales</taxon>
        <taxon>Catenariaceae</taxon>
        <taxon>Catenaria</taxon>
    </lineage>
</organism>
<comment type="similarity">
    <text evidence="5">Belongs to the class I-like SAM-binding methyltransferase superfamily. RsmB/NOP family.</text>
</comment>
<evidence type="ECO:0000259" key="7">
    <source>
        <dbReference type="PROSITE" id="PS51686"/>
    </source>
</evidence>
<feature type="active site" description="Nucleophile" evidence="5">
    <location>
        <position position="368"/>
    </location>
</feature>
<sequence>MEDYTTAADILAKLRQKKGSVKSLCLAPKVQNKKKVYALVCQTLKCHSILSDALTRVDVLAHEPSLNNSRDLALVLAHDLLFARRGILCGGWVKPVMMRHRTALRAALVAIAREKGIEIAQGTGHAKVAAAVMAYVEGDQPSVPLPRYVRVNTLKTSVDVVIKQFDSLAQAHALASAGSALEKGHFYQDPHLPSLLVFPPSTDFHLEPMYTHGEIILQDKASSFPAHILSPPEGAHCIDGCAAPGNKTSHLSAILNNSGHITAYDLDSRRLETLKTMTKKAGLTHILLDPSCSGSGIVARLDHLVDTELVAEAEPRPKQGHGKGKSKGAAATEESEEDRLQALAKFQIECVLHAMKFPNVQSITYSTCSIHPQENEHVVAAILAAQPSFTLAPRDRVLPTWTHRGDKGQGLSDEDADKVVRAGPEDGTNGFFVALFERRADASAGAAGVQGAKKRKVDGGETEDTASGEVVAKKKKQKRVHKKLAIKK</sequence>
<dbReference type="PANTHER" id="PTHR22807:SF4">
    <property type="entry name" value="28S RRNA (CYTOSINE-C(5))-METHYLTRANSFERASE"/>
    <property type="match status" value="1"/>
</dbReference>
<feature type="region of interest" description="Disordered" evidence="6">
    <location>
        <begin position="443"/>
        <end position="488"/>
    </location>
</feature>
<keyword evidence="4 5" id="KW-0694">RNA-binding</keyword>
<evidence type="ECO:0000313" key="9">
    <source>
        <dbReference type="Proteomes" id="UP000193411"/>
    </source>
</evidence>
<comment type="caution">
    <text evidence="5">Lacks conserved residue(s) required for the propagation of feature annotation.</text>
</comment>
<evidence type="ECO:0000256" key="6">
    <source>
        <dbReference type="SAM" id="MobiDB-lite"/>
    </source>
</evidence>
<comment type="caution">
    <text evidence="8">The sequence shown here is derived from an EMBL/GenBank/DDBJ whole genome shotgun (WGS) entry which is preliminary data.</text>
</comment>
<dbReference type="GO" id="GO:0005730">
    <property type="term" value="C:nucleolus"/>
    <property type="evidence" value="ECO:0007669"/>
    <property type="project" value="TreeGrafter"/>
</dbReference>
<evidence type="ECO:0000256" key="3">
    <source>
        <dbReference type="ARBA" id="ARBA00022691"/>
    </source>
</evidence>
<dbReference type="Gene3D" id="3.40.50.150">
    <property type="entry name" value="Vaccinia Virus protein VP39"/>
    <property type="match status" value="2"/>
</dbReference>
<dbReference type="InterPro" id="IPR023267">
    <property type="entry name" value="RCMT"/>
</dbReference>
<dbReference type="OrthoDB" id="435282at2759"/>
<evidence type="ECO:0000313" key="8">
    <source>
        <dbReference type="EMBL" id="ORZ40769.1"/>
    </source>
</evidence>
<dbReference type="Pfam" id="PF01189">
    <property type="entry name" value="Methyltr_RsmB-F"/>
    <property type="match status" value="1"/>
</dbReference>
<feature type="compositionally biased region" description="Basic residues" evidence="6">
    <location>
        <begin position="473"/>
        <end position="488"/>
    </location>
</feature>
<accession>A0A1Y2I205</accession>
<dbReference type="InterPro" id="IPR029063">
    <property type="entry name" value="SAM-dependent_MTases_sf"/>
</dbReference>